<sequence>RDSGVRPIWLCCSYEGFLFGGTAVQRFDRPVNSLKQTCRDREICKEFCQCCLTICGSQHAVILLVSVVKNLRHSCHTSSVDRRVQRMASQEALRKRIRSVATRRRTVF</sequence>
<dbReference type="WBParaSite" id="ALUE_0001157001-mRNA-1">
    <property type="protein sequence ID" value="ALUE_0001157001-mRNA-1"/>
    <property type="gene ID" value="ALUE_0001157001"/>
</dbReference>
<reference evidence="2" key="1">
    <citation type="submission" date="2017-02" db="UniProtKB">
        <authorList>
            <consortium name="WormBaseParasite"/>
        </authorList>
    </citation>
    <scope>IDENTIFICATION</scope>
</reference>
<evidence type="ECO:0000313" key="1">
    <source>
        <dbReference type="Proteomes" id="UP000036681"/>
    </source>
</evidence>
<accession>A0A0M3I497</accession>
<evidence type="ECO:0000313" key="2">
    <source>
        <dbReference type="WBParaSite" id="ALUE_0001157001-mRNA-1"/>
    </source>
</evidence>
<proteinExistence type="predicted"/>
<name>A0A0M3I497_ASCLU</name>
<dbReference type="AlphaFoldDB" id="A0A0M3I497"/>
<keyword evidence="1" id="KW-1185">Reference proteome</keyword>
<dbReference type="Proteomes" id="UP000036681">
    <property type="component" value="Unplaced"/>
</dbReference>
<organism evidence="1 2">
    <name type="scientific">Ascaris lumbricoides</name>
    <name type="common">Giant roundworm</name>
    <dbReference type="NCBI Taxonomy" id="6252"/>
    <lineage>
        <taxon>Eukaryota</taxon>
        <taxon>Metazoa</taxon>
        <taxon>Ecdysozoa</taxon>
        <taxon>Nematoda</taxon>
        <taxon>Chromadorea</taxon>
        <taxon>Rhabditida</taxon>
        <taxon>Spirurina</taxon>
        <taxon>Ascaridomorpha</taxon>
        <taxon>Ascaridoidea</taxon>
        <taxon>Ascarididae</taxon>
        <taxon>Ascaris</taxon>
    </lineage>
</organism>
<protein>
    <submittedName>
        <fullName evidence="2">Secreted protein</fullName>
    </submittedName>
</protein>